<keyword evidence="2" id="KW-0378">Hydrolase</keyword>
<accession>F9UA92</accession>
<dbReference type="Proteomes" id="UP000005459">
    <property type="component" value="Unassembled WGS sequence"/>
</dbReference>
<dbReference type="Pfam" id="PF08797">
    <property type="entry name" value="HIRAN"/>
    <property type="match status" value="1"/>
</dbReference>
<feature type="domain" description="HIRAN" evidence="3">
    <location>
        <begin position="27"/>
        <end position="119"/>
    </location>
</feature>
<evidence type="ECO:0000259" key="3">
    <source>
        <dbReference type="SMART" id="SM00910"/>
    </source>
</evidence>
<keyword evidence="1" id="KW-0479">Metal-binding</keyword>
<dbReference type="Gene3D" id="3.30.70.2330">
    <property type="match status" value="1"/>
</dbReference>
<gene>
    <name evidence="4" type="ORF">ThimaDRAFT_1844</name>
</gene>
<sequence length="122" mass="13782">MSNRQRSATNAPEPSLDETIIGRHLVIQRSRLAGFRHHEAPAFLPALRAGSPLTLSAERDNPHDGDAVAIHWQGHMLGYLPRGENLVVARLLARQRRLSARIRRLAPEADHDQRLQIEILMH</sequence>
<name>F9UA92_9GAMM</name>
<organism evidence="4 5">
    <name type="scientific">Thiocapsa marina 5811</name>
    <dbReference type="NCBI Taxonomy" id="768671"/>
    <lineage>
        <taxon>Bacteria</taxon>
        <taxon>Pseudomonadati</taxon>
        <taxon>Pseudomonadota</taxon>
        <taxon>Gammaproteobacteria</taxon>
        <taxon>Chromatiales</taxon>
        <taxon>Chromatiaceae</taxon>
        <taxon>Thiocapsa</taxon>
    </lineage>
</organism>
<dbReference type="AlphaFoldDB" id="F9UA92"/>
<evidence type="ECO:0000313" key="5">
    <source>
        <dbReference type="Proteomes" id="UP000005459"/>
    </source>
</evidence>
<dbReference type="RefSeq" id="WP_007192720.1">
    <property type="nucleotide sequence ID" value="NZ_AFWV01000005.1"/>
</dbReference>
<reference evidence="4 5" key="1">
    <citation type="submission" date="2011-06" db="EMBL/GenBank/DDBJ databases">
        <title>The draft genome of Thiocapsa marina 5811.</title>
        <authorList>
            <consortium name="US DOE Joint Genome Institute (JGI-PGF)"/>
            <person name="Lucas S."/>
            <person name="Han J."/>
            <person name="Cheng J.-F."/>
            <person name="Goodwin L."/>
            <person name="Pitluck S."/>
            <person name="Peters L."/>
            <person name="Land M.L."/>
            <person name="Hauser L."/>
            <person name="Vogl K."/>
            <person name="Liu Z."/>
            <person name="Imhoff J."/>
            <person name="Thiel V."/>
            <person name="Frigaard N.-U."/>
            <person name="Bryant D."/>
            <person name="Woyke T.J."/>
        </authorList>
    </citation>
    <scope>NUCLEOTIDE SEQUENCE [LARGE SCALE GENOMIC DNA]</scope>
    <source>
        <strain evidence="4 5">5811</strain>
    </source>
</reference>
<evidence type="ECO:0000256" key="2">
    <source>
        <dbReference type="ARBA" id="ARBA00022801"/>
    </source>
</evidence>
<dbReference type="eggNOG" id="ENOG5032SKB">
    <property type="taxonomic scope" value="Bacteria"/>
</dbReference>
<dbReference type="GO" id="GO:0003676">
    <property type="term" value="F:nucleic acid binding"/>
    <property type="evidence" value="ECO:0007669"/>
    <property type="project" value="InterPro"/>
</dbReference>
<dbReference type="SMART" id="SM00910">
    <property type="entry name" value="HIRAN"/>
    <property type="match status" value="1"/>
</dbReference>
<dbReference type="InterPro" id="IPR014905">
    <property type="entry name" value="HIRAN"/>
</dbReference>
<proteinExistence type="predicted"/>
<protein>
    <submittedName>
        <fullName evidence="4">HIRAN domain-containing protein</fullName>
    </submittedName>
</protein>
<dbReference type="EMBL" id="AFWV01000005">
    <property type="protein sequence ID" value="EGV19040.1"/>
    <property type="molecule type" value="Genomic_DNA"/>
</dbReference>
<dbReference type="GO" id="GO:0008270">
    <property type="term" value="F:zinc ion binding"/>
    <property type="evidence" value="ECO:0007669"/>
    <property type="project" value="InterPro"/>
</dbReference>
<keyword evidence="5" id="KW-1185">Reference proteome</keyword>
<dbReference type="OrthoDB" id="5769937at2"/>
<dbReference type="GO" id="GO:0016818">
    <property type="term" value="F:hydrolase activity, acting on acid anhydrides, in phosphorus-containing anhydrides"/>
    <property type="evidence" value="ECO:0007669"/>
    <property type="project" value="InterPro"/>
</dbReference>
<dbReference type="STRING" id="768671.ThimaDRAFT_1844"/>
<evidence type="ECO:0000313" key="4">
    <source>
        <dbReference type="EMBL" id="EGV19040.1"/>
    </source>
</evidence>
<evidence type="ECO:0000256" key="1">
    <source>
        <dbReference type="ARBA" id="ARBA00022723"/>
    </source>
</evidence>